<feature type="signal peptide" evidence="1">
    <location>
        <begin position="1"/>
        <end position="16"/>
    </location>
</feature>
<accession>K9IG96</accession>
<organism evidence="2">
    <name type="scientific">Desmodus rotundus</name>
    <name type="common">Vampire bat</name>
    <dbReference type="NCBI Taxonomy" id="9430"/>
    <lineage>
        <taxon>Eukaryota</taxon>
        <taxon>Metazoa</taxon>
        <taxon>Chordata</taxon>
        <taxon>Craniata</taxon>
        <taxon>Vertebrata</taxon>
        <taxon>Euteleostomi</taxon>
        <taxon>Mammalia</taxon>
        <taxon>Eutheria</taxon>
        <taxon>Laurasiatheria</taxon>
        <taxon>Chiroptera</taxon>
        <taxon>Yangochiroptera</taxon>
        <taxon>Phyllostomidae</taxon>
        <taxon>Desmodontinae</taxon>
        <taxon>Desmodus</taxon>
    </lineage>
</organism>
<keyword evidence="1" id="KW-0732">Signal</keyword>
<name>K9IG96_DESRO</name>
<protein>
    <submittedName>
        <fullName evidence="2">Putative secreted protein</fullName>
    </submittedName>
</protein>
<sequence length="75" mass="8690">MFVSFIFLFPLSPCSPSSFPFHLPFSSFSFLPPFLPPFLPSFQQPEARKGWGVEQWECELPVPPLLMGRETQRKE</sequence>
<reference evidence="2" key="1">
    <citation type="submission" date="2012-11" db="EMBL/GenBank/DDBJ databases">
        <title>The Vampirome: Transcriptome and Proteome Analysis of the Submandibular and Accessory Glands of the Vampire Bat and Vector of Human Rabies, Desmodus rotundus.</title>
        <authorList>
            <person name="Francischetti I.M.B."/>
            <person name="Assumpcao T.C.F."/>
            <person name="Ma D."/>
            <person name="Vicente E.C."/>
            <person name="Ribeiro J.M.C."/>
        </authorList>
    </citation>
    <scope>NUCLEOTIDE SEQUENCE</scope>
    <source>
        <tissue evidence="2">Salivary gland</tissue>
    </source>
</reference>
<evidence type="ECO:0000256" key="1">
    <source>
        <dbReference type="SAM" id="SignalP"/>
    </source>
</evidence>
<proteinExistence type="evidence at transcript level"/>
<dbReference type="EMBL" id="GABZ01008753">
    <property type="protein sequence ID" value="JAA44772.1"/>
    <property type="molecule type" value="mRNA"/>
</dbReference>
<evidence type="ECO:0000313" key="2">
    <source>
        <dbReference type="EMBL" id="JAA44772.1"/>
    </source>
</evidence>
<dbReference type="AlphaFoldDB" id="K9IG96"/>
<feature type="chain" id="PRO_5003930945" evidence="1">
    <location>
        <begin position="17"/>
        <end position="75"/>
    </location>
</feature>